<organism evidence="4 5">
    <name type="scientific">Microvirga flocculans</name>
    <dbReference type="NCBI Taxonomy" id="217168"/>
    <lineage>
        <taxon>Bacteria</taxon>
        <taxon>Pseudomonadati</taxon>
        <taxon>Pseudomonadota</taxon>
        <taxon>Alphaproteobacteria</taxon>
        <taxon>Hyphomicrobiales</taxon>
        <taxon>Methylobacteriaceae</taxon>
        <taxon>Microvirga</taxon>
    </lineage>
</organism>
<dbReference type="GO" id="GO:0005829">
    <property type="term" value="C:cytosol"/>
    <property type="evidence" value="ECO:0007669"/>
    <property type="project" value="TreeGrafter"/>
</dbReference>
<name>A0A7W6N8X2_9HYPH</name>
<dbReference type="EC" id="1.6.5.2" evidence="4"/>
<gene>
    <name evidence="4" type="ORF">GGR34_002825</name>
</gene>
<dbReference type="InterPro" id="IPR051545">
    <property type="entry name" value="NAD(P)H_dehydrogenase_qn"/>
</dbReference>
<evidence type="ECO:0000256" key="2">
    <source>
        <dbReference type="ARBA" id="ARBA00023002"/>
    </source>
</evidence>
<reference evidence="4 5" key="1">
    <citation type="submission" date="2020-08" db="EMBL/GenBank/DDBJ databases">
        <title>Genomic Encyclopedia of Type Strains, Phase IV (KMG-IV): sequencing the most valuable type-strain genomes for metagenomic binning, comparative biology and taxonomic classification.</title>
        <authorList>
            <person name="Goeker M."/>
        </authorList>
    </citation>
    <scope>NUCLEOTIDE SEQUENCE [LARGE SCALE GENOMIC DNA]</scope>
    <source>
        <strain evidence="4 5">DSM 15743</strain>
    </source>
</reference>
<dbReference type="InterPro" id="IPR003680">
    <property type="entry name" value="Flavodoxin_fold"/>
</dbReference>
<accession>A0A7W6N8X2</accession>
<dbReference type="Pfam" id="PF02525">
    <property type="entry name" value="Flavodoxin_2"/>
    <property type="match status" value="1"/>
</dbReference>
<evidence type="ECO:0000313" key="4">
    <source>
        <dbReference type="EMBL" id="MBB4041162.1"/>
    </source>
</evidence>
<dbReference type="PANTHER" id="PTHR10204:SF34">
    <property type="entry name" value="NAD(P)H DEHYDROGENASE [QUINONE] 1 ISOFORM 1"/>
    <property type="match status" value="1"/>
</dbReference>
<comment type="caution">
    <text evidence="4">The sequence shown here is derived from an EMBL/GenBank/DDBJ whole genome shotgun (WGS) entry which is preliminary data.</text>
</comment>
<dbReference type="RefSeq" id="WP_210163822.1">
    <property type="nucleotide sequence ID" value="NZ_JACIDC010000009.1"/>
</dbReference>
<feature type="domain" description="Flavodoxin-like fold" evidence="3">
    <location>
        <begin position="17"/>
        <end position="224"/>
    </location>
</feature>
<comment type="similarity">
    <text evidence="1">Belongs to the NAD(P)H dehydrogenase (quinone) family.</text>
</comment>
<dbReference type="InterPro" id="IPR029039">
    <property type="entry name" value="Flavoprotein-like_sf"/>
</dbReference>
<evidence type="ECO:0000259" key="3">
    <source>
        <dbReference type="Pfam" id="PF02525"/>
    </source>
</evidence>
<keyword evidence="5" id="KW-1185">Reference proteome</keyword>
<dbReference type="AlphaFoldDB" id="A0A7W6N8X2"/>
<dbReference type="PANTHER" id="PTHR10204">
    <property type="entry name" value="NAD P H OXIDOREDUCTASE-RELATED"/>
    <property type="match status" value="1"/>
</dbReference>
<evidence type="ECO:0000313" key="5">
    <source>
        <dbReference type="Proteomes" id="UP000519439"/>
    </source>
</evidence>
<sequence>MSQQDLGSNGQKERKDMKVLLVHAHPEPASFCAALRDAAVDTLCRNGHEVVVSDLYEQNFNPVAGPNDFGTRRNADYLVYSLEQRNGWQNRTIAPDIAREVERVLESDLLILNFPIFWFSMPAIMKGWIDRVFLSGAFFGGKRIYDRAELTGKKALVTATLGGRDHMFGPNGVHGELNGMLRHLLQGTLGYCGFQVLEPFFGYHVPYISDAERSRCLEAYRTHLGKIDTLPILRMPTLDDFDEVMRPLPKAT</sequence>
<keyword evidence="2 4" id="KW-0560">Oxidoreductase</keyword>
<dbReference type="GO" id="GO:0003955">
    <property type="term" value="F:NAD(P)H dehydrogenase (quinone) activity"/>
    <property type="evidence" value="ECO:0007669"/>
    <property type="project" value="UniProtKB-EC"/>
</dbReference>
<dbReference type="Gene3D" id="3.40.50.360">
    <property type="match status" value="1"/>
</dbReference>
<protein>
    <submittedName>
        <fullName evidence="4">NAD(P)H dehydrogenase (Quinone)</fullName>
        <ecNumber evidence="4">1.6.5.2</ecNumber>
    </submittedName>
</protein>
<dbReference type="EMBL" id="JACIDC010000009">
    <property type="protein sequence ID" value="MBB4041162.1"/>
    <property type="molecule type" value="Genomic_DNA"/>
</dbReference>
<dbReference type="Proteomes" id="UP000519439">
    <property type="component" value="Unassembled WGS sequence"/>
</dbReference>
<evidence type="ECO:0000256" key="1">
    <source>
        <dbReference type="ARBA" id="ARBA00006252"/>
    </source>
</evidence>
<proteinExistence type="inferred from homology"/>
<dbReference type="SUPFAM" id="SSF52218">
    <property type="entry name" value="Flavoproteins"/>
    <property type="match status" value="1"/>
</dbReference>